<dbReference type="Pfam" id="PF02353">
    <property type="entry name" value="CMAS"/>
    <property type="match status" value="1"/>
</dbReference>
<dbReference type="EC" id="2.1.1.157" evidence="6"/>
<keyword evidence="7" id="KW-1185">Reference proteome</keyword>
<organism evidence="6 7">
    <name type="scientific">Ruegeria meonggei</name>
    <dbReference type="NCBI Taxonomy" id="1446476"/>
    <lineage>
        <taxon>Bacteria</taxon>
        <taxon>Pseudomonadati</taxon>
        <taxon>Pseudomonadota</taxon>
        <taxon>Alphaproteobacteria</taxon>
        <taxon>Rhodobacterales</taxon>
        <taxon>Roseobacteraceae</taxon>
        <taxon>Ruegeria</taxon>
    </lineage>
</organism>
<evidence type="ECO:0000256" key="5">
    <source>
        <dbReference type="ARBA" id="ARBA00023098"/>
    </source>
</evidence>
<proteinExistence type="inferred from homology"/>
<dbReference type="GO" id="GO:0006629">
    <property type="term" value="P:lipid metabolic process"/>
    <property type="evidence" value="ECO:0007669"/>
    <property type="project" value="UniProtKB-KW"/>
</dbReference>
<dbReference type="SUPFAM" id="SSF53335">
    <property type="entry name" value="S-adenosyl-L-methionine-dependent methyltransferases"/>
    <property type="match status" value="1"/>
</dbReference>
<dbReference type="RefSeq" id="WP_159453894.1">
    <property type="nucleotide sequence ID" value="NZ_FWFP01000007.1"/>
</dbReference>
<dbReference type="InterPro" id="IPR050723">
    <property type="entry name" value="CFA/CMAS"/>
</dbReference>
<dbReference type="PANTHER" id="PTHR43667">
    <property type="entry name" value="CYCLOPROPANE-FATTY-ACYL-PHOSPHOLIPID SYNTHASE"/>
    <property type="match status" value="1"/>
</dbReference>
<keyword evidence="2 6" id="KW-0489">Methyltransferase</keyword>
<dbReference type="GO" id="GO:0032259">
    <property type="term" value="P:methylation"/>
    <property type="evidence" value="ECO:0007669"/>
    <property type="project" value="UniProtKB-KW"/>
</dbReference>
<gene>
    <name evidence="6" type="ORF">RUM8411_02657</name>
</gene>
<evidence type="ECO:0000313" key="7">
    <source>
        <dbReference type="Proteomes" id="UP000193778"/>
    </source>
</evidence>
<name>A0A1X6ZKY4_9RHOB</name>
<accession>A0A1X6ZKY4</accession>
<evidence type="ECO:0000256" key="1">
    <source>
        <dbReference type="ARBA" id="ARBA00010815"/>
    </source>
</evidence>
<keyword evidence="3 6" id="KW-0808">Transferase</keyword>
<evidence type="ECO:0000256" key="2">
    <source>
        <dbReference type="ARBA" id="ARBA00022603"/>
    </source>
</evidence>
<comment type="similarity">
    <text evidence="1">Belongs to the CFA/CMAS family.</text>
</comment>
<dbReference type="AlphaFoldDB" id="A0A1X6ZKY4"/>
<dbReference type="InterPro" id="IPR029063">
    <property type="entry name" value="SAM-dependent_MTases_sf"/>
</dbReference>
<dbReference type="Proteomes" id="UP000193778">
    <property type="component" value="Unassembled WGS sequence"/>
</dbReference>
<dbReference type="PANTHER" id="PTHR43667:SF1">
    <property type="entry name" value="CYCLOPROPANE-FATTY-ACYL-PHOSPHOLIPID SYNTHASE"/>
    <property type="match status" value="1"/>
</dbReference>
<keyword evidence="5" id="KW-0443">Lipid metabolism</keyword>
<sequence length="267" mass="29943">MEYDGNTLTDLNAFYSKNDISLWKQVIGDDLHYHFGDFSDTVNPAEALRQTVRNFYSAIPFGSNLLDAGCGWGAPAGLLAREHGCNVTGITISSTQAEYCRNLGLNAHHMNLEEFEPESTFDTVLFLESFEHIVEKAQLLKRLQSRCRQIIVSSNAWGDGNAIYRPTFGLSSAVSTPLELCALLRHCGYEVQSIRDRRPQSLPTLRYWKDNFDRLGEKARIDSQLRVLKDYTNWITASPARLQEFEQNAPLVDIVARSSLADGGSST</sequence>
<dbReference type="OrthoDB" id="9765084at2"/>
<reference evidence="7" key="1">
    <citation type="submission" date="2017-03" db="EMBL/GenBank/DDBJ databases">
        <authorList>
            <person name="Rodrigo-Torres L."/>
            <person name="Arahal R.D."/>
            <person name="Lucena T."/>
        </authorList>
    </citation>
    <scope>NUCLEOTIDE SEQUENCE [LARGE SCALE GENOMIC DNA]</scope>
    <source>
        <strain evidence="7">CECT 8411</strain>
    </source>
</reference>
<dbReference type="EMBL" id="FWFP01000007">
    <property type="protein sequence ID" value="SLN54815.1"/>
    <property type="molecule type" value="Genomic_DNA"/>
</dbReference>
<evidence type="ECO:0000256" key="4">
    <source>
        <dbReference type="ARBA" id="ARBA00022691"/>
    </source>
</evidence>
<protein>
    <submittedName>
        <fullName evidence="6">Sarcosine/dimethylglycine N-methyltransferase</fullName>
        <ecNumber evidence="6">2.1.1.157</ecNumber>
    </submittedName>
</protein>
<keyword evidence="4" id="KW-0949">S-adenosyl-L-methionine</keyword>
<evidence type="ECO:0000313" key="6">
    <source>
        <dbReference type="EMBL" id="SLN54815.1"/>
    </source>
</evidence>
<dbReference type="Gene3D" id="3.40.50.150">
    <property type="entry name" value="Vaccinia Virus protein VP39"/>
    <property type="match status" value="1"/>
</dbReference>
<dbReference type="GO" id="GO:0008168">
    <property type="term" value="F:methyltransferase activity"/>
    <property type="evidence" value="ECO:0007669"/>
    <property type="project" value="UniProtKB-KW"/>
</dbReference>
<dbReference type="CDD" id="cd02440">
    <property type="entry name" value="AdoMet_MTases"/>
    <property type="match status" value="1"/>
</dbReference>
<evidence type="ECO:0000256" key="3">
    <source>
        <dbReference type="ARBA" id="ARBA00022679"/>
    </source>
</evidence>